<dbReference type="GO" id="GO:0030976">
    <property type="term" value="F:thiamine pyrophosphate binding"/>
    <property type="evidence" value="ECO:0007669"/>
    <property type="project" value="InterPro"/>
</dbReference>
<sequence>MTTAGRTVREMTRSLMRDLGLTTVFGNPGTTEVPFLTDWPDDFRYVLGLQESVVVAIADGYSQATRQPVLVNLHSAGGVGHALGAVFSAYRNRTPMIITAGQQTRTLMFSEPFLGATDAAEFPKPYVKWSYEPARAEDVPAALVRAHQIATTPPCGPVFVSIPADDWDQPGTEVEARPRVPGFAPDPGAVAELAEALRNCRRPAFVVGPAVDADGVVEEMVQLVERTKAAVWVAPMSPRCSFPEDHPQFAGFLQPEQRLLTEELADYDLVVVWGAPAFTYHVYRGEATRRLPEMFLVHDDPQVLARARAGKSVLGSLAHSVRQVAELVEPIDRPLPRGYERPEKPAPATPLPAAYVLSTIAEAMPENTPVVEEIPSHRNDLHEHFPIRSTDGGFFTGFSGALGYGIGASVGVALANPHRRTVALLGDGSSMYGIQAIWTAVQEQAPVTFVVLDNSRYAAVAVLGEAAGGNKLPGVELGGIDFVQLASSLGCPAKLVTTPEELDDALRAEFNGRTGPALLHVKVDPGQRFLY</sequence>
<dbReference type="RefSeq" id="WP_029720022.1">
    <property type="nucleotide sequence ID" value="NZ_JNVU01000012.1"/>
</dbReference>
<proteinExistence type="inferred from homology"/>
<keyword evidence="8" id="KW-1185">Reference proteome</keyword>
<evidence type="ECO:0000256" key="2">
    <source>
        <dbReference type="ARBA" id="ARBA00023052"/>
    </source>
</evidence>
<protein>
    <submittedName>
        <fullName evidence="7">Benzoylformate decarboxylase</fullName>
    </submittedName>
</protein>
<comment type="similarity">
    <text evidence="1 3">Belongs to the TPP enzyme family.</text>
</comment>
<dbReference type="InterPro" id="IPR029061">
    <property type="entry name" value="THDP-binding"/>
</dbReference>
<evidence type="ECO:0000313" key="7">
    <source>
        <dbReference type="EMBL" id="KEI45432.1"/>
    </source>
</evidence>
<dbReference type="InterPro" id="IPR000399">
    <property type="entry name" value="TPP-bd_CS"/>
</dbReference>
<organism evidence="7 8">
    <name type="scientific">Saccharopolyspora rectivirgula</name>
    <dbReference type="NCBI Taxonomy" id="28042"/>
    <lineage>
        <taxon>Bacteria</taxon>
        <taxon>Bacillati</taxon>
        <taxon>Actinomycetota</taxon>
        <taxon>Actinomycetes</taxon>
        <taxon>Pseudonocardiales</taxon>
        <taxon>Pseudonocardiaceae</taxon>
        <taxon>Saccharopolyspora</taxon>
    </lineage>
</organism>
<dbReference type="eggNOG" id="COG0028">
    <property type="taxonomic scope" value="Bacteria"/>
</dbReference>
<dbReference type="Gene3D" id="3.40.50.970">
    <property type="match status" value="2"/>
</dbReference>
<dbReference type="SUPFAM" id="SSF52467">
    <property type="entry name" value="DHS-like NAD/FAD-binding domain"/>
    <property type="match status" value="1"/>
</dbReference>
<dbReference type="InterPro" id="IPR029035">
    <property type="entry name" value="DHS-like_NAD/FAD-binding_dom"/>
</dbReference>
<comment type="caution">
    <text evidence="7">The sequence shown here is derived from an EMBL/GenBank/DDBJ whole genome shotgun (WGS) entry which is preliminary data.</text>
</comment>
<dbReference type="Pfam" id="PF02776">
    <property type="entry name" value="TPP_enzyme_N"/>
    <property type="match status" value="1"/>
</dbReference>
<dbReference type="GO" id="GO:0050660">
    <property type="term" value="F:flavin adenine dinucleotide binding"/>
    <property type="evidence" value="ECO:0007669"/>
    <property type="project" value="TreeGrafter"/>
</dbReference>
<dbReference type="STRING" id="28042.GU90_03040"/>
<evidence type="ECO:0000256" key="3">
    <source>
        <dbReference type="RuleBase" id="RU362132"/>
    </source>
</evidence>
<accession>A0A073B2B4</accession>
<gene>
    <name evidence="7" type="ORF">GU90_03040</name>
</gene>
<evidence type="ECO:0000259" key="4">
    <source>
        <dbReference type="Pfam" id="PF00205"/>
    </source>
</evidence>
<dbReference type="AlphaFoldDB" id="A0A073B2B4"/>
<dbReference type="InterPro" id="IPR012001">
    <property type="entry name" value="Thiamin_PyroP_enz_TPP-bd_dom"/>
</dbReference>
<dbReference type="Pfam" id="PF02775">
    <property type="entry name" value="TPP_enzyme_C"/>
    <property type="match status" value="1"/>
</dbReference>
<dbReference type="CDD" id="cd07035">
    <property type="entry name" value="TPP_PYR_POX_like"/>
    <property type="match status" value="1"/>
</dbReference>
<dbReference type="PROSITE" id="PS00187">
    <property type="entry name" value="TPP_ENZYMES"/>
    <property type="match status" value="1"/>
</dbReference>
<feature type="domain" description="Thiamine pyrophosphate enzyme TPP-binding" evidence="5">
    <location>
        <begin position="377"/>
        <end position="521"/>
    </location>
</feature>
<dbReference type="Pfam" id="PF00205">
    <property type="entry name" value="TPP_enzyme_M"/>
    <property type="match status" value="1"/>
</dbReference>
<dbReference type="Proteomes" id="UP000031419">
    <property type="component" value="Unassembled WGS sequence"/>
</dbReference>
<dbReference type="GO" id="GO:0000287">
    <property type="term" value="F:magnesium ion binding"/>
    <property type="evidence" value="ECO:0007669"/>
    <property type="project" value="InterPro"/>
</dbReference>
<dbReference type="NCBIfam" id="NF005485">
    <property type="entry name" value="PRK07092.1"/>
    <property type="match status" value="1"/>
</dbReference>
<evidence type="ECO:0000259" key="6">
    <source>
        <dbReference type="Pfam" id="PF02776"/>
    </source>
</evidence>
<dbReference type="SUPFAM" id="SSF52518">
    <property type="entry name" value="Thiamin diphosphate-binding fold (THDP-binding)"/>
    <property type="match status" value="2"/>
</dbReference>
<feature type="domain" description="Thiamine pyrophosphate enzyme central" evidence="4">
    <location>
        <begin position="190"/>
        <end position="322"/>
    </location>
</feature>
<dbReference type="GO" id="GO:0003984">
    <property type="term" value="F:acetolactate synthase activity"/>
    <property type="evidence" value="ECO:0007669"/>
    <property type="project" value="TreeGrafter"/>
</dbReference>
<dbReference type="PANTHER" id="PTHR18968">
    <property type="entry name" value="THIAMINE PYROPHOSPHATE ENZYMES"/>
    <property type="match status" value="1"/>
</dbReference>
<dbReference type="InterPro" id="IPR045229">
    <property type="entry name" value="TPP_enz"/>
</dbReference>
<dbReference type="PANTHER" id="PTHR18968:SF133">
    <property type="entry name" value="BENZOYLFORMATE DECARBOXYLASE"/>
    <property type="match status" value="1"/>
</dbReference>
<name>A0A073B2B4_9PSEU</name>
<dbReference type="OrthoDB" id="2443624at2"/>
<feature type="domain" description="Thiamine pyrophosphate enzyme N-terminal TPP-binding" evidence="6">
    <location>
        <begin position="7"/>
        <end position="106"/>
    </location>
</feature>
<evidence type="ECO:0000313" key="8">
    <source>
        <dbReference type="Proteomes" id="UP000031419"/>
    </source>
</evidence>
<evidence type="ECO:0000259" key="5">
    <source>
        <dbReference type="Pfam" id="PF02775"/>
    </source>
</evidence>
<evidence type="ECO:0000256" key="1">
    <source>
        <dbReference type="ARBA" id="ARBA00007812"/>
    </source>
</evidence>
<dbReference type="Gene3D" id="3.40.50.1220">
    <property type="entry name" value="TPP-binding domain"/>
    <property type="match status" value="1"/>
</dbReference>
<reference evidence="7 8" key="1">
    <citation type="submission" date="2014-06" db="EMBL/GenBank/DDBJ databases">
        <title>Saccharopolyspora rectivirgula DSM-43113 Genome sequencing.</title>
        <authorList>
            <person name="Barrera C."/>
            <person name="Millon L."/>
            <person name="Rognon B."/>
            <person name="Zaugg C."/>
            <person name="Monod M."/>
        </authorList>
    </citation>
    <scope>NUCLEOTIDE SEQUENCE [LARGE SCALE GENOMIC DNA]</scope>
    <source>
        <strain evidence="7 8">DSM 43113</strain>
    </source>
</reference>
<dbReference type="EMBL" id="JNVU01000012">
    <property type="protein sequence ID" value="KEI45432.1"/>
    <property type="molecule type" value="Genomic_DNA"/>
</dbReference>
<dbReference type="InterPro" id="IPR012000">
    <property type="entry name" value="Thiamin_PyroP_enz_cen_dom"/>
</dbReference>
<dbReference type="CDD" id="cd02002">
    <property type="entry name" value="TPP_BFDC"/>
    <property type="match status" value="1"/>
</dbReference>
<dbReference type="InterPro" id="IPR011766">
    <property type="entry name" value="TPP_enzyme_TPP-bd"/>
</dbReference>
<keyword evidence="2 3" id="KW-0786">Thiamine pyrophosphate</keyword>